<dbReference type="MGI" id="MGI:3708725">
    <property type="gene designation" value="Gm10390"/>
</dbReference>
<accession>Q3TEP5</accession>
<dbReference type="AlphaFoldDB" id="Q3TEP5"/>
<feature type="region of interest" description="Disordered" evidence="1">
    <location>
        <begin position="1"/>
        <end position="22"/>
    </location>
</feature>
<evidence type="ECO:0000313" key="2">
    <source>
        <dbReference type="EMBL" id="BAE41203.1"/>
    </source>
</evidence>
<dbReference type="AGR" id="MGI:3708725"/>
<dbReference type="EMBL" id="AK169507">
    <property type="protein sequence ID" value="BAE41203.1"/>
    <property type="molecule type" value="mRNA"/>
</dbReference>
<reference evidence="2" key="6">
    <citation type="submission" date="2004-04" db="EMBL/GenBank/DDBJ databases">
        <authorList>
            <person name="Arakawa T."/>
            <person name="Carninci P."/>
            <person name="Fukuda S."/>
            <person name="Hashizume W."/>
            <person name="Hayashida K."/>
            <person name="Hori F."/>
            <person name="Iida J."/>
            <person name="Imamura K."/>
            <person name="Imotani K."/>
            <person name="Itoh M."/>
            <person name="Kanagawa S."/>
            <person name="Kawai J."/>
            <person name="Kojima M."/>
            <person name="Konno H."/>
            <person name="Murata M."/>
            <person name="Nakamura M."/>
            <person name="Ninomiya N."/>
            <person name="Nishiyori H."/>
            <person name="Nomura K."/>
            <person name="Ohno M."/>
            <person name="Sakazume N."/>
            <person name="Sano H."/>
            <person name="Sasaki D."/>
            <person name="Shibata K."/>
            <person name="Shiraki T."/>
            <person name="Tagami M."/>
            <person name="Tagami Y."/>
            <person name="Waki K."/>
            <person name="Watahiki A."/>
            <person name="Muramatsu M."/>
            <person name="Hayashizaki Y."/>
        </authorList>
    </citation>
    <scope>NUCLEOTIDE SEQUENCE</scope>
    <source>
        <strain evidence="2">C57BL/6J</strain>
        <tissue evidence="2">Thymus</tissue>
    </source>
</reference>
<reference evidence="2" key="7">
    <citation type="journal article" date="2005" name="Science">
        <title>The Transcriptional Landscape of the Mammalian Genome.</title>
        <authorList>
            <consortium name="The FANTOM Consortium"/>
            <consortium name="Riken Genome Exploration Research Group and Genome Science Group (Genome Network Project Core Group)"/>
        </authorList>
    </citation>
    <scope>NUCLEOTIDE SEQUENCE</scope>
    <source>
        <strain evidence="2">C57BL/6J</strain>
        <tissue evidence="2">Thymus</tissue>
    </source>
</reference>
<evidence type="ECO:0000256" key="1">
    <source>
        <dbReference type="SAM" id="MobiDB-lite"/>
    </source>
</evidence>
<reference evidence="2" key="5">
    <citation type="journal article" date="2002" name="Nature">
        <title>Analysis of the mouse transcriptome based on functional annotation of 60,770 full-length cDNAs.</title>
        <authorList>
            <consortium name="The FANTOM Consortium and the RIKEN Genome Exploration Research Group Phase I and II Team"/>
        </authorList>
    </citation>
    <scope>NUCLEOTIDE SEQUENCE</scope>
    <source>
        <strain evidence="2">C57BL/6J</strain>
        <tissue evidence="2">Thymus</tissue>
    </source>
</reference>
<protein>
    <submittedName>
        <fullName evidence="2">Uncharacterized protein</fullName>
    </submittedName>
</protein>
<reference evidence="2" key="1">
    <citation type="journal article" date="1999" name="Methods Enzymol.">
        <title>High-efficiency full-length cDNA cloning.</title>
        <authorList>
            <person name="Carninci P."/>
            <person name="Hayashizaki Y."/>
        </authorList>
    </citation>
    <scope>NUCLEOTIDE SEQUENCE</scope>
    <source>
        <strain evidence="2">C57BL/6J</strain>
        <tissue evidence="2">Thymus</tissue>
    </source>
</reference>
<reference evidence="2" key="3">
    <citation type="journal article" date="2000" name="Genome Res.">
        <title>RIKEN integrated sequence analysis (RISA) system--384-format sequencing pipeline with 384 multicapillary sequencer.</title>
        <authorList>
            <person name="Shibata K."/>
            <person name="Itoh M."/>
            <person name="Aizawa K."/>
            <person name="Nagaoka S."/>
            <person name="Sasaki N."/>
            <person name="Carninci P."/>
            <person name="Konno H."/>
            <person name="Akiyama J."/>
            <person name="Nishi K."/>
            <person name="Kitsunai T."/>
            <person name="Tashiro H."/>
            <person name="Itoh M."/>
            <person name="Sumi N."/>
            <person name="Ishii Y."/>
            <person name="Nakamura S."/>
            <person name="Hazama M."/>
            <person name="Nishine T."/>
            <person name="Harada A."/>
            <person name="Yamamoto R."/>
            <person name="Matsumoto H."/>
            <person name="Sakaguchi S."/>
            <person name="Ikegami T."/>
            <person name="Kashiwagi K."/>
            <person name="Fujiwake S."/>
            <person name="Inoue K."/>
            <person name="Togawa Y."/>
            <person name="Izawa M."/>
            <person name="Ohara E."/>
            <person name="Watahiki M."/>
            <person name="Yoneda Y."/>
            <person name="Ishikawa T."/>
            <person name="Ozawa K."/>
            <person name="Tanaka T."/>
            <person name="Matsuura S."/>
            <person name="Kawai J."/>
            <person name="Okazaki Y."/>
            <person name="Muramatsu M."/>
            <person name="Inoue Y."/>
            <person name="Kira A."/>
            <person name="Hayashizaki Y."/>
        </authorList>
    </citation>
    <scope>NUCLEOTIDE SEQUENCE</scope>
    <source>
        <strain evidence="2">C57BL/6J</strain>
        <tissue evidence="2">Thymus</tissue>
    </source>
</reference>
<gene>
    <name evidence="3" type="primary">Gm10390</name>
</gene>
<name>Q3TEP5_MOUSE</name>
<proteinExistence type="evidence at transcript level"/>
<reference evidence="2" key="4">
    <citation type="journal article" date="2001" name="Nature">
        <title>Functional annotation of a full-length mouse cDNA collection.</title>
        <authorList>
            <consortium name="The RIKEN Genome Exploration Research Group Phase II Team and the FANTOM Consortium"/>
        </authorList>
    </citation>
    <scope>NUCLEOTIDE SEQUENCE</scope>
    <source>
        <strain evidence="2">C57BL/6J</strain>
        <tissue evidence="2">Thymus</tissue>
    </source>
</reference>
<reference evidence="2" key="2">
    <citation type="journal article" date="2000" name="Genome Res.">
        <title>Normalization and subtraction of cap-trapper-selected cDNAs to prepare full-length cDNA libraries for rapid discovery of new genes.</title>
        <authorList>
            <person name="Carninci P."/>
            <person name="Shibata Y."/>
            <person name="Hayatsu N."/>
            <person name="Sugahara Y."/>
            <person name="Shibata K."/>
            <person name="Itoh M."/>
            <person name="Konno H."/>
            <person name="Okazaki Y."/>
            <person name="Muramatsu M."/>
            <person name="Hayashizaki Y."/>
        </authorList>
    </citation>
    <scope>NUCLEOTIDE SEQUENCE</scope>
    <source>
        <strain evidence="2">C57BL/6J</strain>
        <tissue evidence="2">Thymus</tissue>
    </source>
</reference>
<reference evidence="2" key="8">
    <citation type="journal article" date="2005" name="Science">
        <title>Antisense Transcription in the Mammalian Transcriptome.</title>
        <authorList>
            <consortium name="RIKEN Genome Exploration Research Group and Genome Science Group (Genome Network Project Core Group) and the FANTOM Consortium"/>
        </authorList>
    </citation>
    <scope>NUCLEOTIDE SEQUENCE</scope>
    <source>
        <strain evidence="2">C57BL/6J</strain>
        <tissue evidence="2">Thymus</tissue>
    </source>
</reference>
<evidence type="ECO:0000313" key="3">
    <source>
        <dbReference type="MGI" id="MGI:3708725"/>
    </source>
</evidence>
<organism evidence="2">
    <name type="scientific">Mus musculus</name>
    <name type="common">Mouse</name>
    <dbReference type="NCBI Taxonomy" id="10090"/>
    <lineage>
        <taxon>Eukaryota</taxon>
        <taxon>Metazoa</taxon>
        <taxon>Chordata</taxon>
        <taxon>Craniata</taxon>
        <taxon>Vertebrata</taxon>
        <taxon>Euteleostomi</taxon>
        <taxon>Mammalia</taxon>
        <taxon>Eutheria</taxon>
        <taxon>Euarchontoglires</taxon>
        <taxon>Glires</taxon>
        <taxon>Rodentia</taxon>
        <taxon>Myomorpha</taxon>
        <taxon>Muroidea</taxon>
        <taxon>Muridae</taxon>
        <taxon>Murinae</taxon>
        <taxon>Mus</taxon>
        <taxon>Mus</taxon>
    </lineage>
</organism>
<sequence length="98" mass="11107">MRNLVRHQPWPRKEPRGTTEAGLVQCPAESTIPQRCWDQDLLFWSTNNFQGPLPLISPLKPKPVLTRILSLAKSVLDCCVPQLRSAQEPQGLWSHPSL</sequence>